<dbReference type="FunFam" id="3.30.540.10:FF:000003">
    <property type="entry name" value="Inositol-1-monophosphatase"/>
    <property type="match status" value="1"/>
</dbReference>
<name>A0A1I6W4V2_9RHOB</name>
<dbReference type="Proteomes" id="UP000199392">
    <property type="component" value="Unassembled WGS sequence"/>
</dbReference>
<evidence type="ECO:0000256" key="4">
    <source>
        <dbReference type="ARBA" id="ARBA00013106"/>
    </source>
</evidence>
<evidence type="ECO:0000256" key="10">
    <source>
        <dbReference type="RuleBase" id="RU364068"/>
    </source>
</evidence>
<keyword evidence="7 10" id="KW-0378">Hydrolase</keyword>
<evidence type="ECO:0000313" key="11">
    <source>
        <dbReference type="EMBL" id="SFT21013.1"/>
    </source>
</evidence>
<sequence>MDSGEGMRDREVFLEEVLRSAGRIVKRGFENRTSASWAMKGPQDYLTEVDAASERHIRETILARYPGDSVFGEEDGGEIGARCWVVDPIDGTANFARGLPHFCISIGYVVDRRPVLGGIYNPITEEIYLAREGHGATLNGKALSVSAAHDAQSATVEMGWSTRVPQSEYLSVMTALLDRGFNVRRCGSGALALAQVADGRSDAYVELHMNSWDCVAGLLLVAEAGGAVCPYLSAGDLRTGGRILASAPGIAEVLSVDSGTALIDAPRQALRA</sequence>
<dbReference type="GO" id="GO:0046872">
    <property type="term" value="F:metal ion binding"/>
    <property type="evidence" value="ECO:0007669"/>
    <property type="project" value="UniProtKB-KW"/>
</dbReference>
<dbReference type="PANTHER" id="PTHR20854:SF4">
    <property type="entry name" value="INOSITOL-1-MONOPHOSPHATASE-RELATED"/>
    <property type="match status" value="1"/>
</dbReference>
<evidence type="ECO:0000256" key="2">
    <source>
        <dbReference type="ARBA" id="ARBA00001946"/>
    </source>
</evidence>
<comment type="cofactor">
    <cofactor evidence="2 9 10">
        <name>Mg(2+)</name>
        <dbReference type="ChEBI" id="CHEBI:18420"/>
    </cofactor>
</comment>
<dbReference type="EC" id="3.1.3.25" evidence="4 10"/>
<dbReference type="Pfam" id="PF00459">
    <property type="entry name" value="Inositol_P"/>
    <property type="match status" value="1"/>
</dbReference>
<feature type="binding site" evidence="9">
    <location>
        <position position="89"/>
    </location>
    <ligand>
        <name>Mg(2+)</name>
        <dbReference type="ChEBI" id="CHEBI:18420"/>
        <label>1</label>
        <note>catalytic</note>
    </ligand>
</feature>
<accession>A0A1I6W4V2</accession>
<feature type="binding site" evidence="9">
    <location>
        <position position="213"/>
    </location>
    <ligand>
        <name>Mg(2+)</name>
        <dbReference type="ChEBI" id="CHEBI:18420"/>
        <label>1</label>
        <note>catalytic</note>
    </ligand>
</feature>
<dbReference type="STRING" id="311180.SAMN04488050_11517"/>
<feature type="binding site" evidence="9">
    <location>
        <position position="87"/>
    </location>
    <ligand>
        <name>Mg(2+)</name>
        <dbReference type="ChEBI" id="CHEBI:18420"/>
        <label>1</label>
        <note>catalytic</note>
    </ligand>
</feature>
<evidence type="ECO:0000313" key="12">
    <source>
        <dbReference type="Proteomes" id="UP000199392"/>
    </source>
</evidence>
<dbReference type="PROSITE" id="PS00629">
    <property type="entry name" value="IMP_1"/>
    <property type="match status" value="1"/>
</dbReference>
<evidence type="ECO:0000256" key="5">
    <source>
        <dbReference type="ARBA" id="ARBA00019784"/>
    </source>
</evidence>
<comment type="similarity">
    <text evidence="3 10">Belongs to the inositol monophosphatase superfamily.</text>
</comment>
<evidence type="ECO:0000256" key="1">
    <source>
        <dbReference type="ARBA" id="ARBA00001033"/>
    </source>
</evidence>
<keyword evidence="6 9" id="KW-0479">Metal-binding</keyword>
<keyword evidence="12" id="KW-1185">Reference proteome</keyword>
<comment type="catalytic activity">
    <reaction evidence="1 10">
        <text>a myo-inositol phosphate + H2O = myo-inositol + phosphate</text>
        <dbReference type="Rhea" id="RHEA:24056"/>
        <dbReference type="ChEBI" id="CHEBI:15377"/>
        <dbReference type="ChEBI" id="CHEBI:17268"/>
        <dbReference type="ChEBI" id="CHEBI:43474"/>
        <dbReference type="ChEBI" id="CHEBI:84139"/>
        <dbReference type="EC" id="3.1.3.25"/>
    </reaction>
</comment>
<dbReference type="Gene3D" id="3.30.540.10">
    <property type="entry name" value="Fructose-1,6-Bisphosphatase, subunit A, domain 1"/>
    <property type="match status" value="1"/>
</dbReference>
<evidence type="ECO:0000256" key="3">
    <source>
        <dbReference type="ARBA" id="ARBA00009759"/>
    </source>
</evidence>
<dbReference type="InterPro" id="IPR033942">
    <property type="entry name" value="IMPase"/>
</dbReference>
<dbReference type="GO" id="GO:0006020">
    <property type="term" value="P:inositol metabolic process"/>
    <property type="evidence" value="ECO:0007669"/>
    <property type="project" value="TreeGrafter"/>
</dbReference>
<feature type="binding site" evidence="9">
    <location>
        <position position="73"/>
    </location>
    <ligand>
        <name>Mg(2+)</name>
        <dbReference type="ChEBI" id="CHEBI:18420"/>
        <label>1</label>
        <note>catalytic</note>
    </ligand>
</feature>
<dbReference type="SUPFAM" id="SSF56655">
    <property type="entry name" value="Carbohydrate phosphatase"/>
    <property type="match status" value="1"/>
</dbReference>
<protein>
    <recommendedName>
        <fullName evidence="5 10">Inositol-1-monophosphatase</fullName>
        <ecNumber evidence="4 10">3.1.3.25</ecNumber>
    </recommendedName>
</protein>
<evidence type="ECO:0000256" key="7">
    <source>
        <dbReference type="ARBA" id="ARBA00022801"/>
    </source>
</evidence>
<dbReference type="PANTHER" id="PTHR20854">
    <property type="entry name" value="INOSITOL MONOPHOSPHATASE"/>
    <property type="match status" value="1"/>
</dbReference>
<evidence type="ECO:0000256" key="8">
    <source>
        <dbReference type="ARBA" id="ARBA00022842"/>
    </source>
</evidence>
<proteinExistence type="inferred from homology"/>
<gene>
    <name evidence="11" type="ORF">SAMN04488050_11517</name>
</gene>
<feature type="binding site" evidence="9">
    <location>
        <position position="90"/>
    </location>
    <ligand>
        <name>Mg(2+)</name>
        <dbReference type="ChEBI" id="CHEBI:18420"/>
        <label>2</label>
    </ligand>
</feature>
<organism evidence="11 12">
    <name type="scientific">Alloyangia pacifica</name>
    <dbReference type="NCBI Taxonomy" id="311180"/>
    <lineage>
        <taxon>Bacteria</taxon>
        <taxon>Pseudomonadati</taxon>
        <taxon>Pseudomonadota</taxon>
        <taxon>Alphaproteobacteria</taxon>
        <taxon>Rhodobacterales</taxon>
        <taxon>Roseobacteraceae</taxon>
        <taxon>Alloyangia</taxon>
    </lineage>
</organism>
<dbReference type="OrthoDB" id="9785695at2"/>
<dbReference type="Gene3D" id="3.40.190.80">
    <property type="match status" value="1"/>
</dbReference>
<dbReference type="CDD" id="cd01639">
    <property type="entry name" value="IMPase"/>
    <property type="match status" value="1"/>
</dbReference>
<evidence type="ECO:0000256" key="9">
    <source>
        <dbReference type="PIRSR" id="PIRSR600760-2"/>
    </source>
</evidence>
<dbReference type="InterPro" id="IPR020583">
    <property type="entry name" value="Inositol_monoP_metal-BS"/>
</dbReference>
<reference evidence="12" key="1">
    <citation type="submission" date="2016-10" db="EMBL/GenBank/DDBJ databases">
        <authorList>
            <person name="Varghese N."/>
            <person name="Submissions S."/>
        </authorList>
    </citation>
    <scope>NUCLEOTIDE SEQUENCE [LARGE SCALE GENOMIC DNA]</scope>
    <source>
        <strain evidence="12">DSM 26894</strain>
    </source>
</reference>
<dbReference type="InterPro" id="IPR000760">
    <property type="entry name" value="Inositol_monophosphatase-like"/>
</dbReference>
<evidence type="ECO:0000256" key="6">
    <source>
        <dbReference type="ARBA" id="ARBA00022723"/>
    </source>
</evidence>
<dbReference type="PRINTS" id="PR00377">
    <property type="entry name" value="IMPHPHTASES"/>
</dbReference>
<dbReference type="GO" id="GO:0008934">
    <property type="term" value="F:inositol monophosphate 1-phosphatase activity"/>
    <property type="evidence" value="ECO:0007669"/>
    <property type="project" value="InterPro"/>
</dbReference>
<keyword evidence="8 9" id="KW-0460">Magnesium</keyword>
<dbReference type="AlphaFoldDB" id="A0A1I6W4V2"/>
<dbReference type="GO" id="GO:0007165">
    <property type="term" value="P:signal transduction"/>
    <property type="evidence" value="ECO:0007669"/>
    <property type="project" value="TreeGrafter"/>
</dbReference>
<dbReference type="EMBL" id="FOZW01000015">
    <property type="protein sequence ID" value="SFT21013.1"/>
    <property type="molecule type" value="Genomic_DNA"/>
</dbReference>